<sequence length="230" mass="25727">METSILQQIKNKAGRLIGPQLLQTGRVLEVRVWKPATIIEIDLHLPLVDMRQWTEVPYIKFRVGDSCYRDYTPFGWDAETATCSILIDAAHEGCGSNWAKQLHAGDAVQYIKIGDTRQSPHPTNLVVGLGDASSLGHLLALQQLTLPRIRFDGAVLLGSQHVGQLVKDYFRSPLSMLTSPYELADWLAEQGYCTAHTSFYLTGNRQLVVELRALLRNLGHSNIQTKGFWS</sequence>
<comment type="caution">
    <text evidence="1">The sequence shown here is derived from an EMBL/GenBank/DDBJ whole genome shotgun (WGS) entry which is preliminary data.</text>
</comment>
<protein>
    <submittedName>
        <fullName evidence="1">NADPH-dependent ferric siderophore reductase</fullName>
    </submittedName>
</protein>
<gene>
    <name evidence="1" type="ORF">HDF22_003865</name>
</gene>
<dbReference type="EMBL" id="JACHCA010000011">
    <property type="protein sequence ID" value="MBB6129733.1"/>
    <property type="molecule type" value="Genomic_DNA"/>
</dbReference>
<dbReference type="AlphaFoldDB" id="A0A841JEZ6"/>
<evidence type="ECO:0000313" key="2">
    <source>
        <dbReference type="Proteomes" id="UP000548326"/>
    </source>
</evidence>
<dbReference type="SUPFAM" id="SSF63380">
    <property type="entry name" value="Riboflavin synthase domain-like"/>
    <property type="match status" value="1"/>
</dbReference>
<dbReference type="Proteomes" id="UP000548326">
    <property type="component" value="Unassembled WGS sequence"/>
</dbReference>
<name>A0A841JEZ6_9SPHI</name>
<dbReference type="InterPro" id="IPR017938">
    <property type="entry name" value="Riboflavin_synthase-like_b-brl"/>
</dbReference>
<evidence type="ECO:0000313" key="1">
    <source>
        <dbReference type="EMBL" id="MBB6129733.1"/>
    </source>
</evidence>
<accession>A0A841JEZ6</accession>
<proteinExistence type="predicted"/>
<organism evidence="1 2">
    <name type="scientific">Mucilaginibacter lappiensis</name>
    <dbReference type="NCBI Taxonomy" id="354630"/>
    <lineage>
        <taxon>Bacteria</taxon>
        <taxon>Pseudomonadati</taxon>
        <taxon>Bacteroidota</taxon>
        <taxon>Sphingobacteriia</taxon>
        <taxon>Sphingobacteriales</taxon>
        <taxon>Sphingobacteriaceae</taxon>
        <taxon>Mucilaginibacter</taxon>
    </lineage>
</organism>
<reference evidence="1 2" key="1">
    <citation type="submission" date="2020-08" db="EMBL/GenBank/DDBJ databases">
        <title>Genomic Encyclopedia of Type Strains, Phase IV (KMG-V): Genome sequencing to study the core and pangenomes of soil and plant-associated prokaryotes.</title>
        <authorList>
            <person name="Whitman W."/>
        </authorList>
    </citation>
    <scope>NUCLEOTIDE SEQUENCE [LARGE SCALE GENOMIC DNA]</scope>
    <source>
        <strain evidence="1 2">MP601</strain>
    </source>
</reference>
<dbReference type="RefSeq" id="WP_183588737.1">
    <property type="nucleotide sequence ID" value="NZ_JACHCA010000011.1"/>
</dbReference>